<accession>A0A371E2C9</accession>
<evidence type="ECO:0000313" key="5">
    <source>
        <dbReference type="EMBL" id="RDX60209.1"/>
    </source>
</evidence>
<dbReference type="STRING" id="157652.A0A371E2C9"/>
<dbReference type="AlphaFoldDB" id="A0A371E2C9"/>
<evidence type="ECO:0000313" key="6">
    <source>
        <dbReference type="Proteomes" id="UP000257109"/>
    </source>
</evidence>
<dbReference type="SUPFAM" id="SSF51197">
    <property type="entry name" value="Clavaminate synthase-like"/>
    <property type="match status" value="1"/>
</dbReference>
<evidence type="ECO:0000259" key="4">
    <source>
        <dbReference type="Pfam" id="PF14226"/>
    </source>
</evidence>
<dbReference type="Pfam" id="PF14226">
    <property type="entry name" value="DIOX_N"/>
    <property type="match status" value="1"/>
</dbReference>
<name>A0A371E2C9_MUCPR</name>
<keyword evidence="3" id="KW-0408">Iron</keyword>
<proteinExistence type="predicted"/>
<comment type="caution">
    <text evidence="5">The sequence shown here is derived from an EMBL/GenBank/DDBJ whole genome shotgun (WGS) entry which is preliminary data.</text>
</comment>
<dbReference type="OrthoDB" id="288590at2759"/>
<protein>
    <submittedName>
        <fullName evidence="5">EncD</fullName>
    </submittedName>
</protein>
<dbReference type="GO" id="GO:0046872">
    <property type="term" value="F:metal ion binding"/>
    <property type="evidence" value="ECO:0007669"/>
    <property type="project" value="UniProtKB-KW"/>
</dbReference>
<dbReference type="EMBL" id="QJKJ01017033">
    <property type="protein sequence ID" value="RDX60209.1"/>
    <property type="molecule type" value="Genomic_DNA"/>
</dbReference>
<dbReference type="Gene3D" id="2.60.120.330">
    <property type="entry name" value="B-lactam Antibiotic, Isopenicillin N Synthase, Chain"/>
    <property type="match status" value="1"/>
</dbReference>
<feature type="non-terminal residue" evidence="5">
    <location>
        <position position="1"/>
    </location>
</feature>
<feature type="non-terminal residue" evidence="5">
    <location>
        <position position="226"/>
    </location>
</feature>
<dbReference type="Proteomes" id="UP000257109">
    <property type="component" value="Unassembled WGS sequence"/>
</dbReference>
<sequence>MNILEVRTLLQIKYGWQGRWLWNLEEEAEVDLPIIDLSSPDRLPTAISIHQYGFFYVVNHRLENDLVKAFDESRRFFSLPLQDKENRGYSPLDANLVSKGILLATIRKRDSKENYYIGPLADLSSADMNQWPSQELLGNWRPSMESLNWKLFGVGKKLLSLIAISLNVDEGFFEKIGAINKPAGSVFSPFAQSRFSEMGPHQEICSSHSDFGTLTLLLTYGVPGLQ</sequence>
<evidence type="ECO:0000256" key="2">
    <source>
        <dbReference type="ARBA" id="ARBA00023002"/>
    </source>
</evidence>
<dbReference type="GO" id="GO:0016491">
    <property type="term" value="F:oxidoreductase activity"/>
    <property type="evidence" value="ECO:0007669"/>
    <property type="project" value="UniProtKB-KW"/>
</dbReference>
<dbReference type="PANTHER" id="PTHR10209">
    <property type="entry name" value="OXIDOREDUCTASE, 2OG-FE II OXYGENASE FAMILY PROTEIN"/>
    <property type="match status" value="1"/>
</dbReference>
<reference evidence="5" key="1">
    <citation type="submission" date="2018-05" db="EMBL/GenBank/DDBJ databases">
        <title>Draft genome of Mucuna pruriens seed.</title>
        <authorList>
            <person name="Nnadi N.E."/>
            <person name="Vos R."/>
            <person name="Hasami M.H."/>
            <person name="Devisetty U.K."/>
            <person name="Aguiy J.C."/>
        </authorList>
    </citation>
    <scope>NUCLEOTIDE SEQUENCE [LARGE SCALE GENOMIC DNA]</scope>
    <source>
        <strain evidence="5">JCA_2017</strain>
    </source>
</reference>
<evidence type="ECO:0000256" key="3">
    <source>
        <dbReference type="ARBA" id="ARBA00023004"/>
    </source>
</evidence>
<gene>
    <name evidence="5" type="primary">encD</name>
    <name evidence="5" type="ORF">CR513_61668</name>
</gene>
<organism evidence="5 6">
    <name type="scientific">Mucuna pruriens</name>
    <name type="common">Velvet bean</name>
    <name type="synonym">Dolichos pruriens</name>
    <dbReference type="NCBI Taxonomy" id="157652"/>
    <lineage>
        <taxon>Eukaryota</taxon>
        <taxon>Viridiplantae</taxon>
        <taxon>Streptophyta</taxon>
        <taxon>Embryophyta</taxon>
        <taxon>Tracheophyta</taxon>
        <taxon>Spermatophyta</taxon>
        <taxon>Magnoliopsida</taxon>
        <taxon>eudicotyledons</taxon>
        <taxon>Gunneridae</taxon>
        <taxon>Pentapetalae</taxon>
        <taxon>rosids</taxon>
        <taxon>fabids</taxon>
        <taxon>Fabales</taxon>
        <taxon>Fabaceae</taxon>
        <taxon>Papilionoideae</taxon>
        <taxon>50 kb inversion clade</taxon>
        <taxon>NPAAA clade</taxon>
        <taxon>indigoferoid/millettioid clade</taxon>
        <taxon>Phaseoleae</taxon>
        <taxon>Mucuna</taxon>
    </lineage>
</organism>
<dbReference type="InterPro" id="IPR027443">
    <property type="entry name" value="IPNS-like_sf"/>
</dbReference>
<dbReference type="InterPro" id="IPR026992">
    <property type="entry name" value="DIOX_N"/>
</dbReference>
<keyword evidence="6" id="KW-1185">Reference proteome</keyword>
<keyword evidence="2" id="KW-0560">Oxidoreductase</keyword>
<evidence type="ECO:0000256" key="1">
    <source>
        <dbReference type="ARBA" id="ARBA00022723"/>
    </source>
</evidence>
<keyword evidence="1" id="KW-0479">Metal-binding</keyword>
<dbReference type="PANTHER" id="PTHR10209:SF590">
    <property type="entry name" value="2-OXOGLUTARATE (2OG) AND FE(II)-DEPENDENT OXYGENASE SUPERFAMILY PROTEIN"/>
    <property type="match status" value="1"/>
</dbReference>
<feature type="domain" description="Non-haem dioxygenase N-terminal" evidence="4">
    <location>
        <begin position="32"/>
        <end position="134"/>
    </location>
</feature>